<dbReference type="EMBL" id="WHOS01000023">
    <property type="protein sequence ID" value="NUB01230.1"/>
    <property type="molecule type" value="Genomic_DNA"/>
</dbReference>
<sequence>MFDAFLPEKPHGIVESADRAPTLVLGGTGFGDNRPSLIHESPQLIQILEDFCGCSLKPTYWYGPRLYQRGAILHEHIDRPLSHIISASMHVDSDLDEPWNISVESGGIKKEVNIEKGHMLLYEGVRLNHFRKAPLNGRWYAGTFMHYTVSDSRVLPTDYLELAQQAQPCFRF</sequence>
<keyword evidence="2" id="KW-1185">Reference proteome</keyword>
<protein>
    <submittedName>
        <fullName evidence="1">Uncharacterized protein</fullName>
    </submittedName>
</protein>
<comment type="caution">
    <text evidence="1">The sequence shown here is derived from an EMBL/GenBank/DDBJ whole genome shotgun (WGS) entry which is preliminary data.</text>
</comment>
<name>A0ABX2KC85_9PROT</name>
<accession>A0ABX2KC85</accession>
<gene>
    <name evidence="1" type="ORF">GBZ48_18335</name>
</gene>
<dbReference type="Proteomes" id="UP000605086">
    <property type="component" value="Unassembled WGS sequence"/>
</dbReference>
<evidence type="ECO:0000313" key="1">
    <source>
        <dbReference type="EMBL" id="NUB01230.1"/>
    </source>
</evidence>
<organism evidence="1 2">
    <name type="scientific">Azospirillum melinis</name>
    <dbReference type="NCBI Taxonomy" id="328839"/>
    <lineage>
        <taxon>Bacteria</taxon>
        <taxon>Pseudomonadati</taxon>
        <taxon>Pseudomonadota</taxon>
        <taxon>Alphaproteobacteria</taxon>
        <taxon>Rhodospirillales</taxon>
        <taxon>Azospirillaceae</taxon>
        <taxon>Azospirillum</taxon>
    </lineage>
</organism>
<proteinExistence type="predicted"/>
<dbReference type="RefSeq" id="WP_174472309.1">
    <property type="nucleotide sequence ID" value="NZ_JAGINN010000023.1"/>
</dbReference>
<evidence type="ECO:0000313" key="2">
    <source>
        <dbReference type="Proteomes" id="UP000605086"/>
    </source>
</evidence>
<reference evidence="1 2" key="1">
    <citation type="submission" date="2019-10" db="EMBL/GenBank/DDBJ databases">
        <title>Genome sequence of Azospirillum melinis.</title>
        <authorList>
            <person name="Ambrosini A."/>
            <person name="Sant'Anna F.H."/>
            <person name="Cassan F.D."/>
            <person name="Souza E.M."/>
            <person name="Passaglia L.M.P."/>
        </authorList>
    </citation>
    <scope>NUCLEOTIDE SEQUENCE [LARGE SCALE GENOMIC DNA]</scope>
    <source>
        <strain evidence="1 2">TMCY0552</strain>
    </source>
</reference>